<dbReference type="PANTHER" id="PTHR43108:SF8">
    <property type="entry name" value="SD21168P"/>
    <property type="match status" value="1"/>
</dbReference>
<dbReference type="RefSeq" id="WP_170201416.1">
    <property type="nucleotide sequence ID" value="NZ_RJKE01000001.1"/>
</dbReference>
<feature type="domain" description="Sulfatase N-terminal" evidence="2">
    <location>
        <begin position="58"/>
        <end position="369"/>
    </location>
</feature>
<dbReference type="PROSITE" id="PS51318">
    <property type="entry name" value="TAT"/>
    <property type="match status" value="1"/>
</dbReference>
<dbReference type="CDD" id="cd16147">
    <property type="entry name" value="G6S"/>
    <property type="match status" value="1"/>
</dbReference>
<name>A0A3N1CW79_9ACTN</name>
<protein>
    <submittedName>
        <fullName evidence="3">Secreted protein</fullName>
    </submittedName>
</protein>
<evidence type="ECO:0000259" key="2">
    <source>
        <dbReference type="Pfam" id="PF00884"/>
    </source>
</evidence>
<evidence type="ECO:0000313" key="4">
    <source>
        <dbReference type="Proteomes" id="UP000272400"/>
    </source>
</evidence>
<dbReference type="NCBIfam" id="TIGR01409">
    <property type="entry name" value="TAT_signal_seq"/>
    <property type="match status" value="1"/>
</dbReference>
<comment type="caution">
    <text evidence="3">The sequence shown here is derived from an EMBL/GenBank/DDBJ whole genome shotgun (WGS) entry which is preliminary data.</text>
</comment>
<evidence type="ECO:0000256" key="1">
    <source>
        <dbReference type="SAM" id="MobiDB-lite"/>
    </source>
</evidence>
<dbReference type="Gene3D" id="3.40.720.10">
    <property type="entry name" value="Alkaline Phosphatase, subunit A"/>
    <property type="match status" value="1"/>
</dbReference>
<dbReference type="InterPro" id="IPR017850">
    <property type="entry name" value="Alkaline_phosphatase_core_sf"/>
</dbReference>
<dbReference type="InterPro" id="IPR019546">
    <property type="entry name" value="TAT_signal_bac_arc"/>
</dbReference>
<dbReference type="AlphaFoldDB" id="A0A3N1CW79"/>
<feature type="compositionally biased region" description="Basic and acidic residues" evidence="1">
    <location>
        <begin position="249"/>
        <end position="263"/>
    </location>
</feature>
<accession>A0A3N1CW79</accession>
<reference evidence="3 4" key="1">
    <citation type="submission" date="2018-11" db="EMBL/GenBank/DDBJ databases">
        <title>Sequencing the genomes of 1000 actinobacteria strains.</title>
        <authorList>
            <person name="Klenk H.-P."/>
        </authorList>
    </citation>
    <scope>NUCLEOTIDE SEQUENCE [LARGE SCALE GENOMIC DNA]</scope>
    <source>
        <strain evidence="3 4">DSM 44254</strain>
    </source>
</reference>
<dbReference type="SUPFAM" id="SSF53649">
    <property type="entry name" value="Alkaline phosphatase-like"/>
    <property type="match status" value="1"/>
</dbReference>
<organism evidence="3 4">
    <name type="scientific">Actinocorallia herbida</name>
    <dbReference type="NCBI Taxonomy" id="58109"/>
    <lineage>
        <taxon>Bacteria</taxon>
        <taxon>Bacillati</taxon>
        <taxon>Actinomycetota</taxon>
        <taxon>Actinomycetes</taxon>
        <taxon>Streptosporangiales</taxon>
        <taxon>Thermomonosporaceae</taxon>
        <taxon>Actinocorallia</taxon>
    </lineage>
</organism>
<dbReference type="EMBL" id="RJKE01000001">
    <property type="protein sequence ID" value="ROO85541.1"/>
    <property type="molecule type" value="Genomic_DNA"/>
</dbReference>
<dbReference type="Proteomes" id="UP000272400">
    <property type="component" value="Unassembled WGS sequence"/>
</dbReference>
<dbReference type="InterPro" id="IPR000917">
    <property type="entry name" value="Sulfatase_N"/>
</dbReference>
<sequence length="481" mass="53045">MGAEVQLGRRGFLTGAAAAVAAAGSTACAPSATVPPVQAVQEVAEVHEAGAQPVDSRPNILVIVTDDQPKYLAEALPKTRRWLVDQGVEFTSAHATTPLCCPSRSSIFSGRYAHNHGVRDNYLKLNLDQNTTFQRHLKDAGYRNGMFGKYLNEWRIKMPPEHFEDFAVLSPVGYVDGRFNRNGEIAKLPGYTTHHIRDFALEFVRQGTRDPRPWCAYVAPYGSHAPFTPEEQYADAPVSAWQGRPSVAETDKSDKPPYLRDAHTSLSRGRTVRREQARTLMSVDDTVGALHDELKATGQLDNTLVIFIGDNGYLWGDHGWGRKSVPYRPAYEVPFFLSWPAGGLASGTKDDRIVANIDVSATVLDAAGVTPSTPQDGRSVLGPDERDHLLLEFWRQGGDRRPPHSWASYVSKTEQYTEYYALQTGPAGVPVGSGRVVFREYYDLADDPYQLVNKLYGASPQDEQSWGIPGLVSRLAADRLS</sequence>
<proteinExistence type="predicted"/>
<keyword evidence="4" id="KW-1185">Reference proteome</keyword>
<dbReference type="InterPro" id="IPR006311">
    <property type="entry name" value="TAT_signal"/>
</dbReference>
<dbReference type="Pfam" id="PF00884">
    <property type="entry name" value="Sulfatase"/>
    <property type="match status" value="1"/>
</dbReference>
<evidence type="ECO:0000313" key="3">
    <source>
        <dbReference type="EMBL" id="ROO85541.1"/>
    </source>
</evidence>
<gene>
    <name evidence="3" type="ORF">EDD29_3087</name>
</gene>
<dbReference type="PANTHER" id="PTHR43108">
    <property type="entry name" value="N-ACETYLGLUCOSAMINE-6-SULFATASE FAMILY MEMBER"/>
    <property type="match status" value="1"/>
</dbReference>
<feature type="region of interest" description="Disordered" evidence="1">
    <location>
        <begin position="240"/>
        <end position="270"/>
    </location>
</feature>